<evidence type="ECO:0000313" key="8">
    <source>
        <dbReference type="EMBL" id="BDG09890.1"/>
    </source>
</evidence>
<feature type="transmembrane region" description="Helical" evidence="6">
    <location>
        <begin position="218"/>
        <end position="247"/>
    </location>
</feature>
<dbReference type="EMBL" id="AP025592">
    <property type="protein sequence ID" value="BDG09890.1"/>
    <property type="molecule type" value="Genomic_DNA"/>
</dbReference>
<feature type="compositionally biased region" description="Pro residues" evidence="5">
    <location>
        <begin position="37"/>
        <end position="49"/>
    </location>
</feature>
<evidence type="ECO:0000256" key="4">
    <source>
        <dbReference type="ARBA" id="ARBA00023136"/>
    </source>
</evidence>
<dbReference type="Proteomes" id="UP001162734">
    <property type="component" value="Chromosome"/>
</dbReference>
<evidence type="ECO:0000256" key="5">
    <source>
        <dbReference type="SAM" id="MobiDB-lite"/>
    </source>
</evidence>
<evidence type="ECO:0000256" key="6">
    <source>
        <dbReference type="SAM" id="Phobius"/>
    </source>
</evidence>
<dbReference type="Pfam" id="PF04893">
    <property type="entry name" value="Yip1"/>
    <property type="match status" value="1"/>
</dbReference>
<evidence type="ECO:0000259" key="7">
    <source>
        <dbReference type="Pfam" id="PF04893"/>
    </source>
</evidence>
<evidence type="ECO:0000256" key="3">
    <source>
        <dbReference type="ARBA" id="ARBA00022989"/>
    </source>
</evidence>
<evidence type="ECO:0000313" key="9">
    <source>
        <dbReference type="Proteomes" id="UP001162734"/>
    </source>
</evidence>
<organism evidence="8 9">
    <name type="scientific">Anaeromyxobacter paludicola</name>
    <dbReference type="NCBI Taxonomy" id="2918171"/>
    <lineage>
        <taxon>Bacteria</taxon>
        <taxon>Pseudomonadati</taxon>
        <taxon>Myxococcota</taxon>
        <taxon>Myxococcia</taxon>
        <taxon>Myxococcales</taxon>
        <taxon>Cystobacterineae</taxon>
        <taxon>Anaeromyxobacteraceae</taxon>
        <taxon>Anaeromyxobacter</taxon>
    </lineage>
</organism>
<proteinExistence type="predicted"/>
<evidence type="ECO:0000256" key="1">
    <source>
        <dbReference type="ARBA" id="ARBA00004141"/>
    </source>
</evidence>
<feature type="domain" description="Yip1" evidence="7">
    <location>
        <begin position="138"/>
        <end position="319"/>
    </location>
</feature>
<feature type="transmembrane region" description="Helical" evidence="6">
    <location>
        <begin position="278"/>
        <end position="294"/>
    </location>
</feature>
<evidence type="ECO:0000256" key="2">
    <source>
        <dbReference type="ARBA" id="ARBA00022692"/>
    </source>
</evidence>
<reference evidence="9" key="1">
    <citation type="journal article" date="2022" name="Int. J. Syst. Evol. Microbiol.">
        <title>Anaeromyxobacter oryzae sp. nov., Anaeromyxobacter diazotrophicus sp. nov. and Anaeromyxobacter paludicola sp. nov., isolated from paddy soils.</title>
        <authorList>
            <person name="Itoh H."/>
            <person name="Xu Z."/>
            <person name="Mise K."/>
            <person name="Masuda Y."/>
            <person name="Ushijima N."/>
            <person name="Hayakawa C."/>
            <person name="Shiratori Y."/>
            <person name="Senoo K."/>
        </authorList>
    </citation>
    <scope>NUCLEOTIDE SEQUENCE [LARGE SCALE GENOMIC DNA]</scope>
    <source>
        <strain evidence="9">Red630</strain>
    </source>
</reference>
<accession>A0ABN6N9G9</accession>
<sequence>MLARCARCQNTFTTDRFGIQTCPHCGSEVLLSDPNAPAAPPAQPAPPAPGTSSPSWGAPPAPPPGFGAPPPGAGAAPPGAPPPPPGRPPGAQPSEGGWGSAPHRPVAPPPPGWERSAPFVDRSRIGFLASYVQTWKLVAFDPAQFFRYVRIAESRSAVLFGVVALTLGNWFQTLYGYAVSSAAVGLFDDMLGKIPQGRMGVDHALVLALKSRTTFAGVLAQLVMAPLAALFVLYLTAGVMHLLLLLFRAAPRGFDATLTAVGYAFGLFVLQAVPVCGYPVAAIWFLGAVILGLGETQRCGPGKAAAAALLPLGFVCFCCGGAVATMLAGLGTISSQGE</sequence>
<dbReference type="RefSeq" id="WP_248342289.1">
    <property type="nucleotide sequence ID" value="NZ_AP025592.1"/>
</dbReference>
<keyword evidence="4 6" id="KW-0472">Membrane</keyword>
<feature type="compositionally biased region" description="Pro residues" evidence="5">
    <location>
        <begin position="57"/>
        <end position="91"/>
    </location>
</feature>
<name>A0ABN6N9G9_9BACT</name>
<feature type="region of interest" description="Disordered" evidence="5">
    <location>
        <begin position="32"/>
        <end position="115"/>
    </location>
</feature>
<feature type="transmembrane region" description="Helical" evidence="6">
    <location>
        <begin position="157"/>
        <end position="178"/>
    </location>
</feature>
<keyword evidence="3 6" id="KW-1133">Transmembrane helix</keyword>
<comment type="subcellular location">
    <subcellularLocation>
        <location evidence="1">Membrane</location>
        <topology evidence="1">Multi-pass membrane protein</topology>
    </subcellularLocation>
</comment>
<gene>
    <name evidence="8" type="ORF">AMPC_30030</name>
</gene>
<keyword evidence="2 6" id="KW-0812">Transmembrane</keyword>
<dbReference type="InterPro" id="IPR006977">
    <property type="entry name" value="Yip1_dom"/>
</dbReference>
<feature type="transmembrane region" description="Helical" evidence="6">
    <location>
        <begin position="306"/>
        <end position="330"/>
    </location>
</feature>
<protein>
    <recommendedName>
        <fullName evidence="7">Yip1 domain-containing protein</fullName>
    </recommendedName>
</protein>
<keyword evidence="9" id="KW-1185">Reference proteome</keyword>